<sequence>MLLQSVIQSRTQELALVEEEITKAIYEVEQIVNAQHAVPLWEKGQMLEVRRNRIRSGLAPINCLPVELLSQIFVLGFLDEFYGEEKLKLVEDAKDEDDDEADLEFSTLVTHVCHHWREVALQTPSMWTYLEMVDNYPAFEKTMAWIERSKACLLEFDLDFSSEYYEDFGRNEMNVVLDLIMPHIARWCAFSLIVDAFEPMHTFLARMQAPAPNLRELELYNNAELDTLEAFSPPHLRTPIKLPHNVAPKLERFSVWSVHILWPVFPFTNLIHLELAYHTPDVRPSWGDFIGMLNASPNLRSLALIDSWPPLSSYAACEGPTVQLPSVVEFKLVLSSEPPDLIHLINTLRMPNLRKLHLGDLIEANFAPFIKAIGGPPAVFPLVESLTIFSITCDDTAAFTHMFFSFPNLQYLDVDCDNLDPSLLYSLVGVAGRSDLPRNTLCPKLSTIKCTGLNPYVRSFVEGRLAAGAASIIRTKSTRMTMNG</sequence>
<dbReference type="InterPro" id="IPR032675">
    <property type="entry name" value="LRR_dom_sf"/>
</dbReference>
<gene>
    <name evidence="1" type="ORF">BOTBODRAFT_31473</name>
</gene>
<evidence type="ECO:0000313" key="2">
    <source>
        <dbReference type="Proteomes" id="UP000027195"/>
    </source>
</evidence>
<organism evidence="1 2">
    <name type="scientific">Botryobasidium botryosum (strain FD-172 SS1)</name>
    <dbReference type="NCBI Taxonomy" id="930990"/>
    <lineage>
        <taxon>Eukaryota</taxon>
        <taxon>Fungi</taxon>
        <taxon>Dikarya</taxon>
        <taxon>Basidiomycota</taxon>
        <taxon>Agaricomycotina</taxon>
        <taxon>Agaricomycetes</taxon>
        <taxon>Cantharellales</taxon>
        <taxon>Botryobasidiaceae</taxon>
        <taxon>Botryobasidium</taxon>
    </lineage>
</organism>
<name>A0A067MLH1_BOTB1</name>
<protein>
    <submittedName>
        <fullName evidence="1">Uncharacterized protein</fullName>
    </submittedName>
</protein>
<dbReference type="PANTHER" id="PTHR38926:SF72">
    <property type="entry name" value="IM:7136021-RELATED"/>
    <property type="match status" value="1"/>
</dbReference>
<proteinExistence type="predicted"/>
<dbReference type="Proteomes" id="UP000027195">
    <property type="component" value="Unassembled WGS sequence"/>
</dbReference>
<dbReference type="EMBL" id="KL198031">
    <property type="protein sequence ID" value="KDQ15580.1"/>
    <property type="molecule type" value="Genomic_DNA"/>
</dbReference>
<dbReference type="AlphaFoldDB" id="A0A067MLH1"/>
<dbReference type="SUPFAM" id="SSF52047">
    <property type="entry name" value="RNI-like"/>
    <property type="match status" value="1"/>
</dbReference>
<evidence type="ECO:0000313" key="1">
    <source>
        <dbReference type="EMBL" id="KDQ15580.1"/>
    </source>
</evidence>
<dbReference type="PANTHER" id="PTHR38926">
    <property type="entry name" value="F-BOX DOMAIN CONTAINING PROTEIN, EXPRESSED"/>
    <property type="match status" value="1"/>
</dbReference>
<accession>A0A067MLH1</accession>
<keyword evidence="2" id="KW-1185">Reference proteome</keyword>
<dbReference type="STRING" id="930990.A0A067MLH1"/>
<dbReference type="InParanoid" id="A0A067MLH1"/>
<dbReference type="Gene3D" id="3.80.10.10">
    <property type="entry name" value="Ribonuclease Inhibitor"/>
    <property type="match status" value="1"/>
</dbReference>
<dbReference type="HOGENOM" id="CLU_020999_1_2_1"/>
<dbReference type="Gene3D" id="1.20.1280.50">
    <property type="match status" value="1"/>
</dbReference>
<dbReference type="OrthoDB" id="3341212at2759"/>
<reference evidence="2" key="1">
    <citation type="journal article" date="2014" name="Proc. Natl. Acad. Sci. U.S.A.">
        <title>Extensive sampling of basidiomycete genomes demonstrates inadequacy of the white-rot/brown-rot paradigm for wood decay fungi.</title>
        <authorList>
            <person name="Riley R."/>
            <person name="Salamov A.A."/>
            <person name="Brown D.W."/>
            <person name="Nagy L.G."/>
            <person name="Floudas D."/>
            <person name="Held B.W."/>
            <person name="Levasseur A."/>
            <person name="Lombard V."/>
            <person name="Morin E."/>
            <person name="Otillar R."/>
            <person name="Lindquist E.A."/>
            <person name="Sun H."/>
            <person name="LaButti K.M."/>
            <person name="Schmutz J."/>
            <person name="Jabbour D."/>
            <person name="Luo H."/>
            <person name="Baker S.E."/>
            <person name="Pisabarro A.G."/>
            <person name="Walton J.D."/>
            <person name="Blanchette R.A."/>
            <person name="Henrissat B."/>
            <person name="Martin F."/>
            <person name="Cullen D."/>
            <person name="Hibbett D.S."/>
            <person name="Grigoriev I.V."/>
        </authorList>
    </citation>
    <scope>NUCLEOTIDE SEQUENCE [LARGE SCALE GENOMIC DNA]</scope>
    <source>
        <strain evidence="2">FD-172 SS1</strain>
    </source>
</reference>